<evidence type="ECO:0000313" key="22">
    <source>
        <dbReference type="Proteomes" id="UP000005447"/>
    </source>
</evidence>
<dbReference type="InterPro" id="IPR000719">
    <property type="entry name" value="Prot_kinase_dom"/>
</dbReference>
<keyword evidence="10 14" id="KW-0539">Nucleus</keyword>
<feature type="binding site" evidence="16">
    <location>
        <begin position="210"/>
        <end position="218"/>
    </location>
    <ligand>
        <name>ATP</name>
        <dbReference type="ChEBI" id="CHEBI:30616"/>
    </ligand>
</feature>
<dbReference type="InterPro" id="IPR017164">
    <property type="entry name" value="Wee1-like_protein_kinase"/>
</dbReference>
<keyword evidence="3 14" id="KW-0479">Metal-binding</keyword>
<evidence type="ECO:0000256" key="15">
    <source>
        <dbReference type="PIRSR" id="PIRSR037281-1"/>
    </source>
</evidence>
<keyword evidence="9 14" id="KW-0829">Tyrosine-protein kinase</keyword>
<dbReference type="SUPFAM" id="SSF56112">
    <property type="entry name" value="Protein kinase-like (PK-like)"/>
    <property type="match status" value="1"/>
</dbReference>
<comment type="subcellular location">
    <subcellularLocation>
        <location evidence="1 14">Nucleus</location>
    </subcellularLocation>
</comment>
<dbReference type="GO" id="GO:0004715">
    <property type="term" value="F:non-membrane spanning protein tyrosine kinase activity"/>
    <property type="evidence" value="ECO:0007669"/>
    <property type="project" value="UniProtKB-UniRule"/>
</dbReference>
<keyword evidence="8" id="KW-0175">Coiled coil</keyword>
<dbReference type="GO" id="GO:0005634">
    <property type="term" value="C:nucleus"/>
    <property type="evidence" value="ECO:0007669"/>
    <property type="project" value="UniProtKB-SubCell"/>
</dbReference>
<dbReference type="InterPro" id="IPR008271">
    <property type="entry name" value="Ser/Thr_kinase_AS"/>
</dbReference>
<evidence type="ECO:0000256" key="16">
    <source>
        <dbReference type="PIRSR" id="PIRSR037281-2"/>
    </source>
</evidence>
<keyword evidence="2 14" id="KW-0808">Transferase</keyword>
<dbReference type="EC" id="2.7.10.2" evidence="14"/>
<dbReference type="HOGENOM" id="CLU_000288_25_1_1"/>
<dbReference type="OMA" id="PLKDEMT"/>
<dbReference type="InterPro" id="IPR050339">
    <property type="entry name" value="CC_SR_Kinase"/>
</dbReference>
<proteinExistence type="inferred from homology"/>
<dbReference type="PANTHER" id="PTHR11042:SF75">
    <property type="entry name" value="WEE1-LIKE PROTEIN KINASE 2"/>
    <property type="match status" value="1"/>
</dbReference>
<keyword evidence="22" id="KW-1185">Reference proteome</keyword>
<dbReference type="VEuPathDB" id="HostDB:ENSCPOG00000025291"/>
<evidence type="ECO:0000256" key="11">
    <source>
        <dbReference type="ARBA" id="ARBA00023254"/>
    </source>
</evidence>
<dbReference type="EMBL" id="AAKN02015457">
    <property type="status" value="NOT_ANNOTATED_CDS"/>
    <property type="molecule type" value="Genomic_DNA"/>
</dbReference>
<dbReference type="GO" id="GO:0051321">
    <property type="term" value="P:meiotic cell cycle"/>
    <property type="evidence" value="ECO:0007669"/>
    <property type="project" value="UniProtKB-KW"/>
</dbReference>
<dbReference type="PIRSF" id="PIRSF037281">
    <property type="entry name" value="Wee1-like_protein_kinase"/>
    <property type="match status" value="1"/>
</dbReference>
<evidence type="ECO:0000259" key="20">
    <source>
        <dbReference type="PROSITE" id="PS50011"/>
    </source>
</evidence>
<reference evidence="22" key="1">
    <citation type="journal article" date="2011" name="Nature">
        <title>A high-resolution map of human evolutionary constraint using 29 mammals.</title>
        <authorList>
            <person name="Lindblad-Toh K."/>
            <person name="Garber M."/>
            <person name="Zuk O."/>
            <person name="Lin M.F."/>
            <person name="Parker B.J."/>
            <person name="Washietl S."/>
            <person name="Kheradpour P."/>
            <person name="Ernst J."/>
            <person name="Jordan G."/>
            <person name="Mauceli E."/>
            <person name="Ward L.D."/>
            <person name="Lowe C.B."/>
            <person name="Holloway A.K."/>
            <person name="Clamp M."/>
            <person name="Gnerre S."/>
            <person name="Alfoldi J."/>
            <person name="Beal K."/>
            <person name="Chang J."/>
            <person name="Clawson H."/>
            <person name="Cuff J."/>
            <person name="Di Palma F."/>
            <person name="Fitzgerald S."/>
            <person name="Flicek P."/>
            <person name="Guttman M."/>
            <person name="Hubisz M.J."/>
            <person name="Jaffe D.B."/>
            <person name="Jungreis I."/>
            <person name="Kent W.J."/>
            <person name="Kostka D."/>
            <person name="Lara M."/>
            <person name="Martins A.L."/>
            <person name="Massingham T."/>
            <person name="Moltke I."/>
            <person name="Raney B.J."/>
            <person name="Rasmussen M.D."/>
            <person name="Robinson J."/>
            <person name="Stark A."/>
            <person name="Vilella A.J."/>
            <person name="Wen J."/>
            <person name="Xie X."/>
            <person name="Zody M.C."/>
            <person name="Baldwin J."/>
            <person name="Bloom T."/>
            <person name="Chin C.W."/>
            <person name="Heiman D."/>
            <person name="Nicol R."/>
            <person name="Nusbaum C."/>
            <person name="Young S."/>
            <person name="Wilkinson J."/>
            <person name="Worley K.C."/>
            <person name="Kovar C.L."/>
            <person name="Muzny D.M."/>
            <person name="Gibbs R.A."/>
            <person name="Cree A."/>
            <person name="Dihn H.H."/>
            <person name="Fowler G."/>
            <person name="Jhangiani S."/>
            <person name="Joshi V."/>
            <person name="Lee S."/>
            <person name="Lewis L.R."/>
            <person name="Nazareth L.V."/>
            <person name="Okwuonu G."/>
            <person name="Santibanez J."/>
            <person name="Warren W.C."/>
            <person name="Mardis E.R."/>
            <person name="Weinstock G.M."/>
            <person name="Wilson R.K."/>
            <person name="Delehaunty K."/>
            <person name="Dooling D."/>
            <person name="Fronik C."/>
            <person name="Fulton L."/>
            <person name="Fulton B."/>
            <person name="Graves T."/>
            <person name="Minx P."/>
            <person name="Sodergren E."/>
            <person name="Birney E."/>
            <person name="Margulies E.H."/>
            <person name="Herrero J."/>
            <person name="Green E.D."/>
            <person name="Haussler D."/>
            <person name="Siepel A."/>
            <person name="Goldman N."/>
            <person name="Pollard K.S."/>
            <person name="Pedersen J.S."/>
            <person name="Lander E.S."/>
            <person name="Kellis M."/>
        </authorList>
    </citation>
    <scope>NUCLEOTIDE SEQUENCE [LARGE SCALE GENOMIC DNA]</scope>
    <source>
        <strain evidence="22">2N</strain>
    </source>
</reference>
<dbReference type="Bgee" id="ENSCPOG00000025291">
    <property type="expression patterns" value="Expressed in ovary"/>
</dbReference>
<comment type="catalytic activity">
    <reaction evidence="13">
        <text>L-tyrosyl-[protein] + ATP = O-phospho-L-tyrosyl-[protein] + ADP + H(+)</text>
        <dbReference type="Rhea" id="RHEA:10596"/>
        <dbReference type="Rhea" id="RHEA-COMP:10136"/>
        <dbReference type="Rhea" id="RHEA-COMP:20101"/>
        <dbReference type="ChEBI" id="CHEBI:15378"/>
        <dbReference type="ChEBI" id="CHEBI:30616"/>
        <dbReference type="ChEBI" id="CHEBI:46858"/>
        <dbReference type="ChEBI" id="CHEBI:61978"/>
        <dbReference type="ChEBI" id="CHEBI:456216"/>
        <dbReference type="EC" id="2.7.10.2"/>
    </reaction>
    <physiologicalReaction direction="left-to-right" evidence="13">
        <dbReference type="Rhea" id="RHEA:10597"/>
    </physiologicalReaction>
</comment>
<dbReference type="PROSITE" id="PS00107">
    <property type="entry name" value="PROTEIN_KINASE_ATP"/>
    <property type="match status" value="1"/>
</dbReference>
<feature type="compositionally biased region" description="Basic residues" evidence="19">
    <location>
        <begin position="536"/>
        <end position="546"/>
    </location>
</feature>
<evidence type="ECO:0000256" key="19">
    <source>
        <dbReference type="SAM" id="MobiDB-lite"/>
    </source>
</evidence>
<dbReference type="Gene3D" id="3.30.200.20">
    <property type="entry name" value="Phosphorylase Kinase, domain 1"/>
    <property type="match status" value="1"/>
</dbReference>
<dbReference type="InterPro" id="IPR017441">
    <property type="entry name" value="Protein_kinase_ATP_BS"/>
</dbReference>
<comment type="similarity">
    <text evidence="14">Belongs to the protein kinase superfamily. Ser/Thr protein kinase family. WEE1 subfamily.</text>
</comment>
<evidence type="ECO:0000256" key="14">
    <source>
        <dbReference type="PIRNR" id="PIRNR037281"/>
    </source>
</evidence>
<keyword evidence="11" id="KW-0469">Meiosis</keyword>
<protein>
    <recommendedName>
        <fullName evidence="14">Wee1-like protein kinase</fullName>
        <ecNumber evidence="14">2.7.10.2</ecNumber>
    </recommendedName>
</protein>
<dbReference type="GO" id="GO:0005737">
    <property type="term" value="C:cytoplasm"/>
    <property type="evidence" value="ECO:0007669"/>
    <property type="project" value="TreeGrafter"/>
</dbReference>
<sequence>MDDTGVYVEPKKLNISSREESETEGQKTTQESKEKMPRSPETGETRRAEIPRTPSKKIPKHGTSQEEGEACLAVLQTPGAAPVTSPSTAVHAAHGSSPLQDDKPSTSKGPLVSSSKGKALSRSAKHLQLTPIHLMDEASSLSLVKVNPFTPESYKKLFLQSTGKRKTPEDPEKTDEEEGQLQGLPAKKSVLRETNMASRYEKEFLELEKIGGGEFGIVYKCVKRLDGCIYAIKRSTKPVGMLSNENTRLREVYAHAVLGQHPHVVRYYSSWAEDDRVIIQNEYCNGGSLQAAISENTKSGNHFQEPKLKDILLQISLGLKYIHSSGLVHLDIKPSNIFICHNTRSDCPGVPEETENEADWFLSASVIYKIGDLGHVTSIKKPQVEEGDIRFLADEIFQEDYQHLPKGDIFALGLTIALAAGANTLPSCGEDWHWIRKGNFPDVPQKLTEDFHNLLKNMIHPDPKERPSAAALAKSQVLRPSLSTTEELQRQLILEKSKIAALERELRKIQQTRSSQGDLHPDNPEVSAGQTESRSPKHLARRKRVKSSSFIDEQSSP</sequence>
<evidence type="ECO:0000256" key="3">
    <source>
        <dbReference type="ARBA" id="ARBA00022723"/>
    </source>
</evidence>
<dbReference type="PROSITE" id="PS50011">
    <property type="entry name" value="PROTEIN_KINASE_DOM"/>
    <property type="match status" value="1"/>
</dbReference>
<evidence type="ECO:0000256" key="6">
    <source>
        <dbReference type="ARBA" id="ARBA00022840"/>
    </source>
</evidence>
<feature type="region of interest" description="Disordered" evidence="19">
    <location>
        <begin position="1"/>
        <end position="119"/>
    </location>
</feature>
<evidence type="ECO:0000256" key="10">
    <source>
        <dbReference type="ARBA" id="ARBA00023242"/>
    </source>
</evidence>
<dbReference type="PROSITE" id="PS00108">
    <property type="entry name" value="PROTEIN_KINASE_ST"/>
    <property type="match status" value="1"/>
</dbReference>
<keyword evidence="7 17" id="KW-0460">Magnesium</keyword>
<dbReference type="Gene3D" id="1.10.510.10">
    <property type="entry name" value="Transferase(Phosphotransferase) domain 1"/>
    <property type="match status" value="1"/>
</dbReference>
<dbReference type="Proteomes" id="UP000005447">
    <property type="component" value="Unassembled WGS sequence"/>
</dbReference>
<evidence type="ECO:0000313" key="21">
    <source>
        <dbReference type="Ensembl" id="ENSCPOP00000014446.2"/>
    </source>
</evidence>
<evidence type="ECO:0000256" key="18">
    <source>
        <dbReference type="PROSITE-ProRule" id="PRU10141"/>
    </source>
</evidence>
<name>H0VUS1_CAVPO</name>
<evidence type="ECO:0000256" key="8">
    <source>
        <dbReference type="ARBA" id="ARBA00023054"/>
    </source>
</evidence>
<dbReference type="GO" id="GO:0005524">
    <property type="term" value="F:ATP binding"/>
    <property type="evidence" value="ECO:0007669"/>
    <property type="project" value="UniProtKB-UniRule"/>
</dbReference>
<evidence type="ECO:0000256" key="1">
    <source>
        <dbReference type="ARBA" id="ARBA00004123"/>
    </source>
</evidence>
<feature type="region of interest" description="Disordered" evidence="19">
    <location>
        <begin position="510"/>
        <end position="557"/>
    </location>
</feature>
<feature type="region of interest" description="Disordered" evidence="19">
    <location>
        <begin position="160"/>
        <end position="181"/>
    </location>
</feature>
<dbReference type="FunFam" id="3.30.200.20:FF:000115">
    <property type="entry name" value="Wee1-like kinase 2"/>
    <property type="match status" value="1"/>
</dbReference>
<evidence type="ECO:0000256" key="4">
    <source>
        <dbReference type="ARBA" id="ARBA00022741"/>
    </source>
</evidence>
<dbReference type="InterPro" id="IPR011009">
    <property type="entry name" value="Kinase-like_dom_sf"/>
</dbReference>
<dbReference type="GO" id="GO:0000278">
    <property type="term" value="P:mitotic cell cycle"/>
    <property type="evidence" value="ECO:0007669"/>
    <property type="project" value="InterPro"/>
</dbReference>
<feature type="active site" description="Proton acceptor" evidence="15">
    <location>
        <position position="331"/>
    </location>
</feature>
<feature type="binding site" evidence="17">
    <location>
        <position position="336"/>
    </location>
    <ligand>
        <name>Mg(2+)</name>
        <dbReference type="ChEBI" id="CHEBI:18420"/>
        <label>1</label>
    </ligand>
</feature>
<dbReference type="SMART" id="SM00220">
    <property type="entry name" value="S_TKc"/>
    <property type="match status" value="1"/>
</dbReference>
<organism evidence="21 22">
    <name type="scientific">Cavia porcellus</name>
    <name type="common">Guinea pig</name>
    <dbReference type="NCBI Taxonomy" id="10141"/>
    <lineage>
        <taxon>Eukaryota</taxon>
        <taxon>Metazoa</taxon>
        <taxon>Chordata</taxon>
        <taxon>Craniata</taxon>
        <taxon>Vertebrata</taxon>
        <taxon>Euteleostomi</taxon>
        <taxon>Mammalia</taxon>
        <taxon>Eutheria</taxon>
        <taxon>Euarchontoglires</taxon>
        <taxon>Glires</taxon>
        <taxon>Rodentia</taxon>
        <taxon>Hystricomorpha</taxon>
        <taxon>Caviidae</taxon>
        <taxon>Cavia</taxon>
    </lineage>
</organism>
<evidence type="ECO:0000256" key="5">
    <source>
        <dbReference type="ARBA" id="ARBA00022777"/>
    </source>
</evidence>
<evidence type="ECO:0000256" key="13">
    <source>
        <dbReference type="ARBA" id="ARBA00051942"/>
    </source>
</evidence>
<evidence type="ECO:0000256" key="12">
    <source>
        <dbReference type="ARBA" id="ARBA00037982"/>
    </source>
</evidence>
<feature type="compositionally biased region" description="Polar residues" evidence="19">
    <location>
        <begin position="547"/>
        <end position="557"/>
    </location>
</feature>
<dbReference type="GO" id="GO:0000287">
    <property type="term" value="F:magnesium ion binding"/>
    <property type="evidence" value="ECO:0007669"/>
    <property type="project" value="InterPro"/>
</dbReference>
<keyword evidence="5 14" id="KW-0418">Kinase</keyword>
<dbReference type="AlphaFoldDB" id="H0VUS1"/>
<feature type="domain" description="Protein kinase" evidence="20">
    <location>
        <begin position="204"/>
        <end position="482"/>
    </location>
</feature>
<feature type="binding site" evidence="16 18">
    <location>
        <position position="233"/>
    </location>
    <ligand>
        <name>ATP</name>
        <dbReference type="ChEBI" id="CHEBI:30616"/>
    </ligand>
</feature>
<dbReference type="Ensembl" id="ENSCPOT00000024452.2">
    <property type="protein sequence ID" value="ENSCPOP00000014446.2"/>
    <property type="gene ID" value="ENSCPOG00000025291.2"/>
</dbReference>
<feature type="compositionally biased region" description="Basic and acidic residues" evidence="19">
    <location>
        <begin position="9"/>
        <end position="20"/>
    </location>
</feature>
<dbReference type="FunCoup" id="H0VUS1">
    <property type="interactions" value="933"/>
</dbReference>
<comment type="cofactor">
    <cofactor evidence="17">
        <name>Mg(2+)</name>
        <dbReference type="ChEBI" id="CHEBI:18420"/>
    </cofactor>
    <text evidence="17">Binds 2 magnesium ions per subunit.</text>
</comment>
<evidence type="ECO:0000256" key="17">
    <source>
        <dbReference type="PIRSR" id="PIRSR037281-3"/>
    </source>
</evidence>
<dbReference type="FunFam" id="1.10.510.10:FF:000217">
    <property type="entry name" value="Wee1-like protein kinase"/>
    <property type="match status" value="1"/>
</dbReference>
<dbReference type="Pfam" id="PF00069">
    <property type="entry name" value="Pkinase"/>
    <property type="match status" value="1"/>
</dbReference>
<evidence type="ECO:0000256" key="2">
    <source>
        <dbReference type="ARBA" id="ARBA00022679"/>
    </source>
</evidence>
<gene>
    <name evidence="21" type="primary">Wee2</name>
</gene>
<evidence type="ECO:0000256" key="7">
    <source>
        <dbReference type="ARBA" id="ARBA00022842"/>
    </source>
</evidence>
<dbReference type="STRING" id="10141.ENSCPOP00000014446"/>
<accession>H0VUS1</accession>
<dbReference type="PANTHER" id="PTHR11042">
    <property type="entry name" value="EUKARYOTIC TRANSLATION INITIATION FACTOR 2-ALPHA KINASE EIF2-ALPHA KINASE -RELATED"/>
    <property type="match status" value="1"/>
</dbReference>
<keyword evidence="4 14" id="KW-0547">Nucleotide-binding</keyword>
<feature type="compositionally biased region" description="Polar residues" evidence="19">
    <location>
        <begin position="106"/>
        <end position="116"/>
    </location>
</feature>
<feature type="compositionally biased region" description="Basic and acidic residues" evidence="19">
    <location>
        <begin position="30"/>
        <end position="50"/>
    </location>
</feature>
<comment type="similarity">
    <text evidence="12">Belongs to the protein kinase superfamily. Ser/Thr protein kinase family. GCN2 subfamily.</text>
</comment>
<reference evidence="21" key="2">
    <citation type="submission" date="2025-08" db="UniProtKB">
        <authorList>
            <consortium name="Ensembl"/>
        </authorList>
    </citation>
    <scope>IDENTIFICATION</scope>
    <source>
        <strain evidence="21">2N</strain>
    </source>
</reference>
<dbReference type="InParanoid" id="H0VUS1"/>
<dbReference type="GeneTree" id="ENSGT00940000158803"/>
<feature type="binding site" evidence="17">
    <location>
        <position position="372"/>
    </location>
    <ligand>
        <name>Mg(2+)</name>
        <dbReference type="ChEBI" id="CHEBI:18420"/>
        <label>1</label>
    </ligand>
</feature>
<keyword evidence="6 14" id="KW-0067">ATP-binding</keyword>
<dbReference type="eggNOG" id="KOG0601">
    <property type="taxonomic scope" value="Eukaryota"/>
</dbReference>
<evidence type="ECO:0000256" key="9">
    <source>
        <dbReference type="ARBA" id="ARBA00023137"/>
    </source>
</evidence>
<dbReference type="GO" id="GO:0060631">
    <property type="term" value="P:regulation of meiosis I"/>
    <property type="evidence" value="ECO:0007669"/>
    <property type="project" value="TreeGrafter"/>
</dbReference>
<reference evidence="21" key="3">
    <citation type="submission" date="2025-09" db="UniProtKB">
        <authorList>
            <consortium name="Ensembl"/>
        </authorList>
    </citation>
    <scope>IDENTIFICATION</scope>
    <source>
        <strain evidence="21">2N</strain>
    </source>
</reference>